<evidence type="ECO:0000256" key="1">
    <source>
        <dbReference type="ARBA" id="ARBA00023209"/>
    </source>
</evidence>
<dbReference type="EC" id="2.7.1.82" evidence="5"/>
<dbReference type="EMBL" id="JAHIBW010000013">
    <property type="protein sequence ID" value="KAG7305395.1"/>
    <property type="molecule type" value="Genomic_DNA"/>
</dbReference>
<keyword evidence="1" id="KW-0594">Phospholipid biosynthesis</keyword>
<keyword evidence="7" id="KW-1185">Reference proteome</keyword>
<reference evidence="6 7" key="1">
    <citation type="submission" date="2021-06" db="EMBL/GenBank/DDBJ databases">
        <title>A haploid diamondback moth (Plutella xylostella L.) genome assembly resolves 31 chromosomes and identifies a diamide resistance mutation.</title>
        <authorList>
            <person name="Ward C.M."/>
            <person name="Perry K.D."/>
            <person name="Baker G."/>
            <person name="Powis K."/>
            <person name="Heckel D.G."/>
            <person name="Baxter S.W."/>
        </authorList>
    </citation>
    <scope>NUCLEOTIDE SEQUENCE [LARGE SCALE GENOMIC DNA]</scope>
    <source>
        <strain evidence="6 7">LV</strain>
        <tissue evidence="6">Single pupa</tissue>
    </source>
</reference>
<evidence type="ECO:0000256" key="4">
    <source>
        <dbReference type="ARBA" id="ARBA00038211"/>
    </source>
</evidence>
<name>A0ABQ7QJI8_PLUXY</name>
<gene>
    <name evidence="6" type="ORF">JYU34_009463</name>
</gene>
<organism evidence="6 7">
    <name type="scientific">Plutella xylostella</name>
    <name type="common">Diamondback moth</name>
    <name type="synonym">Plutella maculipennis</name>
    <dbReference type="NCBI Taxonomy" id="51655"/>
    <lineage>
        <taxon>Eukaryota</taxon>
        <taxon>Metazoa</taxon>
        <taxon>Ecdysozoa</taxon>
        <taxon>Arthropoda</taxon>
        <taxon>Hexapoda</taxon>
        <taxon>Insecta</taxon>
        <taxon>Pterygota</taxon>
        <taxon>Neoptera</taxon>
        <taxon>Endopterygota</taxon>
        <taxon>Lepidoptera</taxon>
        <taxon>Glossata</taxon>
        <taxon>Ditrysia</taxon>
        <taxon>Yponomeutoidea</taxon>
        <taxon>Plutellidae</taxon>
        <taxon>Plutella</taxon>
    </lineage>
</organism>
<evidence type="ECO:0000256" key="2">
    <source>
        <dbReference type="ARBA" id="ARBA00023264"/>
    </source>
</evidence>
<comment type="caution">
    <text evidence="6">The sequence shown here is derived from an EMBL/GenBank/DDBJ whole genome shotgun (WGS) entry which is preliminary data.</text>
</comment>
<dbReference type="Pfam" id="PF01633">
    <property type="entry name" value="Choline_kinase"/>
    <property type="match status" value="1"/>
</dbReference>
<dbReference type="Proteomes" id="UP000823941">
    <property type="component" value="Chromosome 13"/>
</dbReference>
<protein>
    <recommendedName>
        <fullName evidence="5">ethanolamine kinase</fullName>
        <ecNumber evidence="5">2.7.1.82</ecNumber>
    </recommendedName>
</protein>
<proteinExistence type="inferred from homology"/>
<keyword evidence="1" id="KW-0443">Lipid metabolism</keyword>
<evidence type="ECO:0000313" key="6">
    <source>
        <dbReference type="EMBL" id="KAG7305395.1"/>
    </source>
</evidence>
<evidence type="ECO:0000313" key="7">
    <source>
        <dbReference type="Proteomes" id="UP000823941"/>
    </source>
</evidence>
<accession>A0ABQ7QJI8</accession>
<comment type="similarity">
    <text evidence="4">Belongs to the choline/ethanolamine kinase family.</text>
</comment>
<dbReference type="CDD" id="cd05157">
    <property type="entry name" value="ETNK_euk"/>
    <property type="match status" value="1"/>
</dbReference>
<keyword evidence="1" id="KW-0444">Lipid biosynthesis</keyword>
<dbReference type="Gene3D" id="3.90.1200.10">
    <property type="match status" value="1"/>
</dbReference>
<dbReference type="InterPro" id="IPR011009">
    <property type="entry name" value="Kinase-like_dom_sf"/>
</dbReference>
<dbReference type="SUPFAM" id="SSF56112">
    <property type="entry name" value="Protein kinase-like (PK-like)"/>
    <property type="match status" value="1"/>
</dbReference>
<dbReference type="PANTHER" id="PTHR22603">
    <property type="entry name" value="CHOLINE/ETHANOALAMINE KINASE"/>
    <property type="match status" value="1"/>
</dbReference>
<evidence type="ECO:0000256" key="5">
    <source>
        <dbReference type="ARBA" id="ARBA00038874"/>
    </source>
</evidence>
<comment type="pathway">
    <text evidence="3">Phospholipid metabolism; phosphatidylethanolamine biosynthesis; phosphatidylethanolamine from ethanolamine: step 1/3.</text>
</comment>
<dbReference type="PANTHER" id="PTHR22603:SF66">
    <property type="entry name" value="ETHANOLAMINE KINASE"/>
    <property type="match status" value="1"/>
</dbReference>
<keyword evidence="2" id="KW-1208">Phospholipid metabolism</keyword>
<dbReference type="Gene3D" id="3.30.200.20">
    <property type="entry name" value="Phosphorylase Kinase, domain 1"/>
    <property type="match status" value="1"/>
</dbReference>
<evidence type="ECO:0000256" key="3">
    <source>
        <dbReference type="ARBA" id="ARBA00037883"/>
    </source>
</evidence>
<sequence>MTSVCLPAGDVYVPVKIEDHDIFSGILKLLAVIRPEWSPDNIKFKTFTDGITNKLVGCQLNDGAKSVENIVLVRIYGNKTDLLIDRKAELRNIKTLNEFGLAPIVYGVFENGLAYQYYPGSTLNIDSVLDPAIWPLVACQMAKMHNVSLGSEITKEPMVWDKIEQFLSLLPVPFTDASKQNRFTNSFGSVTKLRIEFERLKSYLSKTESPIVFAHNDLLLGNVIYNQDEGSISFIDYEYAAYNYQAFDIANHFNEFVGLSVDDIDYNRYPSKSFRLSWIKAYLSEYMKVTDDNIPKDTVETVCTQVEQMSLASHFLWGVWSLVQYELSDIDFDFGRYAEIRLLRYFELKDQIFKQLS</sequence>